<accession>A0ABQ1VA88</accession>
<comment type="caution">
    <text evidence="1">The sequence shown here is derived from an EMBL/GenBank/DDBJ whole genome shotgun (WGS) entry which is preliminary data.</text>
</comment>
<proteinExistence type="predicted"/>
<evidence type="ECO:0000313" key="2">
    <source>
        <dbReference type="Proteomes" id="UP000632454"/>
    </source>
</evidence>
<dbReference type="Proteomes" id="UP000632454">
    <property type="component" value="Unassembled WGS sequence"/>
</dbReference>
<sequence>MDHILSADLDSLRSLAEKQRRSATTLRDIDLQSVLREAHRALAGSQTAVLCGRAGTAVESAIAVVAARVESLAETNRRAADILGAVDADHSSLIRALTDAA</sequence>
<gene>
    <name evidence="1" type="ORF">GCM10007298_43480</name>
</gene>
<organism evidence="1 2">
    <name type="scientific">Williamsia phyllosphaerae</name>
    <dbReference type="NCBI Taxonomy" id="885042"/>
    <lineage>
        <taxon>Bacteria</taxon>
        <taxon>Bacillati</taxon>
        <taxon>Actinomycetota</taxon>
        <taxon>Actinomycetes</taxon>
        <taxon>Mycobacteriales</taxon>
        <taxon>Nocardiaceae</taxon>
        <taxon>Williamsia</taxon>
    </lineage>
</organism>
<name>A0ABQ1VA88_9NOCA</name>
<protein>
    <recommendedName>
        <fullName evidence="3">Nucleoid-associated protein YbaB</fullName>
    </recommendedName>
</protein>
<dbReference type="EMBL" id="BMCS01000003">
    <property type="protein sequence ID" value="GGF43087.1"/>
    <property type="molecule type" value="Genomic_DNA"/>
</dbReference>
<keyword evidence="2" id="KW-1185">Reference proteome</keyword>
<dbReference type="RefSeq" id="WP_188492851.1">
    <property type="nucleotide sequence ID" value="NZ_BMCS01000003.1"/>
</dbReference>
<reference evidence="2" key="1">
    <citation type="journal article" date="2019" name="Int. J. Syst. Evol. Microbiol.">
        <title>The Global Catalogue of Microorganisms (GCM) 10K type strain sequencing project: providing services to taxonomists for standard genome sequencing and annotation.</title>
        <authorList>
            <consortium name="The Broad Institute Genomics Platform"/>
            <consortium name="The Broad Institute Genome Sequencing Center for Infectious Disease"/>
            <person name="Wu L."/>
            <person name="Ma J."/>
        </authorList>
    </citation>
    <scope>NUCLEOTIDE SEQUENCE [LARGE SCALE GENOMIC DNA]</scope>
    <source>
        <strain evidence="2">CCM 7855</strain>
    </source>
</reference>
<evidence type="ECO:0008006" key="3">
    <source>
        <dbReference type="Google" id="ProtNLM"/>
    </source>
</evidence>
<evidence type="ECO:0000313" key="1">
    <source>
        <dbReference type="EMBL" id="GGF43087.1"/>
    </source>
</evidence>